<dbReference type="Pfam" id="PF12710">
    <property type="entry name" value="HAD"/>
    <property type="match status" value="1"/>
</dbReference>
<dbReference type="Gene3D" id="3.30.70.260">
    <property type="match status" value="2"/>
</dbReference>
<evidence type="ECO:0000256" key="14">
    <source>
        <dbReference type="PIRSR" id="PIRSR604469-1"/>
    </source>
</evidence>
<evidence type="ECO:0000256" key="11">
    <source>
        <dbReference type="ARBA" id="ARBA00031693"/>
    </source>
</evidence>
<evidence type="ECO:0000256" key="13">
    <source>
        <dbReference type="ARBA" id="ARBA00048523"/>
    </source>
</evidence>
<comment type="pathway">
    <text evidence="2">Amino-acid biosynthesis; L-serine biosynthesis; L-serine from 3-phospho-D-glycerate: step 3/3.</text>
</comment>
<proteinExistence type="inferred from homology"/>
<evidence type="ECO:0000256" key="7">
    <source>
        <dbReference type="ARBA" id="ARBA00022723"/>
    </source>
</evidence>
<dbReference type="AlphaFoldDB" id="A0A3M8VTN0"/>
<dbReference type="InterPro" id="IPR023214">
    <property type="entry name" value="HAD_sf"/>
</dbReference>
<dbReference type="CDD" id="cd07500">
    <property type="entry name" value="HAD_PSP"/>
    <property type="match status" value="1"/>
</dbReference>
<dbReference type="SFLD" id="SFLDG01136">
    <property type="entry name" value="C1.6:_Phosphoserine_Phosphatas"/>
    <property type="match status" value="1"/>
</dbReference>
<protein>
    <recommendedName>
        <fullName evidence="5">Phosphoserine phosphatase</fullName>
        <ecNumber evidence="4">3.1.3.3</ecNumber>
    </recommendedName>
    <alternativeName>
        <fullName evidence="11">O-phosphoserine phosphohydrolase</fullName>
    </alternativeName>
</protein>
<dbReference type="InterPro" id="IPR050582">
    <property type="entry name" value="HAD-like_SerB"/>
</dbReference>
<dbReference type="SUPFAM" id="SSF55021">
    <property type="entry name" value="ACT-like"/>
    <property type="match status" value="1"/>
</dbReference>
<dbReference type="SFLD" id="SFLDF00029">
    <property type="entry name" value="phosphoserine_phosphatase"/>
    <property type="match status" value="1"/>
</dbReference>
<evidence type="ECO:0000313" key="17">
    <source>
        <dbReference type="Proteomes" id="UP000275401"/>
    </source>
</evidence>
<dbReference type="PROSITE" id="PS51671">
    <property type="entry name" value="ACT"/>
    <property type="match status" value="1"/>
</dbReference>
<comment type="catalytic activity">
    <reaction evidence="13">
        <text>O-phospho-D-serine + H2O = D-serine + phosphate</text>
        <dbReference type="Rhea" id="RHEA:24873"/>
        <dbReference type="ChEBI" id="CHEBI:15377"/>
        <dbReference type="ChEBI" id="CHEBI:35247"/>
        <dbReference type="ChEBI" id="CHEBI:43474"/>
        <dbReference type="ChEBI" id="CHEBI:58680"/>
        <dbReference type="EC" id="3.1.3.3"/>
    </reaction>
</comment>
<evidence type="ECO:0000259" key="15">
    <source>
        <dbReference type="PROSITE" id="PS51671"/>
    </source>
</evidence>
<evidence type="ECO:0000256" key="5">
    <source>
        <dbReference type="ARBA" id="ARBA00015196"/>
    </source>
</evidence>
<evidence type="ECO:0000256" key="2">
    <source>
        <dbReference type="ARBA" id="ARBA00005135"/>
    </source>
</evidence>
<dbReference type="FunFam" id="3.30.70.260:FF:000043">
    <property type="entry name" value="Phosphoserine phosphatase SerB"/>
    <property type="match status" value="1"/>
</dbReference>
<keyword evidence="8 16" id="KW-0378">Hydrolase</keyword>
<evidence type="ECO:0000256" key="9">
    <source>
        <dbReference type="ARBA" id="ARBA00022842"/>
    </source>
</evidence>
<dbReference type="InterPro" id="IPR002912">
    <property type="entry name" value="ACT_dom"/>
</dbReference>
<dbReference type="NCBIfam" id="TIGR01488">
    <property type="entry name" value="HAD-SF-IB"/>
    <property type="match status" value="1"/>
</dbReference>
<evidence type="ECO:0000256" key="8">
    <source>
        <dbReference type="ARBA" id="ARBA00022801"/>
    </source>
</evidence>
<dbReference type="SFLD" id="SFLDG01137">
    <property type="entry name" value="C1.6.1:_Phosphoserine_Phosphat"/>
    <property type="match status" value="1"/>
</dbReference>
<evidence type="ECO:0000256" key="4">
    <source>
        <dbReference type="ARBA" id="ARBA00012640"/>
    </source>
</evidence>
<accession>A0A3M8VTN0</accession>
<dbReference type="InterPro" id="IPR049148">
    <property type="entry name" value="PSP_ACT"/>
</dbReference>
<feature type="active site" description="Nucleophile" evidence="14">
    <location>
        <position position="196"/>
    </location>
</feature>
<dbReference type="GO" id="GO:0006564">
    <property type="term" value="P:L-serine biosynthetic process"/>
    <property type="evidence" value="ECO:0007669"/>
    <property type="project" value="UniProtKB-KW"/>
</dbReference>
<dbReference type="CDD" id="cd04870">
    <property type="entry name" value="ACT_PSP_1"/>
    <property type="match status" value="1"/>
</dbReference>
<dbReference type="NCBIfam" id="TIGR00338">
    <property type="entry name" value="serB"/>
    <property type="match status" value="1"/>
</dbReference>
<dbReference type="GO" id="GO:0005737">
    <property type="term" value="C:cytoplasm"/>
    <property type="evidence" value="ECO:0007669"/>
    <property type="project" value="TreeGrafter"/>
</dbReference>
<comment type="cofactor">
    <cofactor evidence="1">
        <name>Mg(2+)</name>
        <dbReference type="ChEBI" id="CHEBI:18420"/>
    </cofactor>
</comment>
<evidence type="ECO:0000256" key="6">
    <source>
        <dbReference type="ARBA" id="ARBA00022605"/>
    </source>
</evidence>
<keyword evidence="10" id="KW-0718">Serine biosynthesis</keyword>
<dbReference type="PANTHER" id="PTHR43344">
    <property type="entry name" value="PHOSPHOSERINE PHOSPHATASE"/>
    <property type="match status" value="1"/>
</dbReference>
<dbReference type="InterPro" id="IPR004469">
    <property type="entry name" value="PSP"/>
</dbReference>
<gene>
    <name evidence="16" type="primary">serB</name>
    <name evidence="16" type="ORF">EEJ42_25230</name>
</gene>
<comment type="catalytic activity">
    <reaction evidence="12">
        <text>O-phospho-L-serine + H2O = L-serine + phosphate</text>
        <dbReference type="Rhea" id="RHEA:21208"/>
        <dbReference type="ChEBI" id="CHEBI:15377"/>
        <dbReference type="ChEBI" id="CHEBI:33384"/>
        <dbReference type="ChEBI" id="CHEBI:43474"/>
        <dbReference type="ChEBI" id="CHEBI:57524"/>
        <dbReference type="EC" id="3.1.3.3"/>
    </reaction>
</comment>
<dbReference type="RefSeq" id="WP_123103181.1">
    <property type="nucleotide sequence ID" value="NZ_RIBZ01000302.1"/>
</dbReference>
<dbReference type="EC" id="3.1.3.3" evidence="4"/>
<evidence type="ECO:0000256" key="3">
    <source>
        <dbReference type="ARBA" id="ARBA00009184"/>
    </source>
</evidence>
<dbReference type="SFLD" id="SFLDS00003">
    <property type="entry name" value="Haloacid_Dehalogenase"/>
    <property type="match status" value="1"/>
</dbReference>
<feature type="active site" description="Proton donor" evidence="14">
    <location>
        <position position="198"/>
    </location>
</feature>
<dbReference type="Pfam" id="PF13740">
    <property type="entry name" value="ACT_6"/>
    <property type="match status" value="1"/>
</dbReference>
<keyword evidence="17" id="KW-1185">Reference proteome</keyword>
<dbReference type="Proteomes" id="UP000275401">
    <property type="component" value="Unassembled WGS sequence"/>
</dbReference>
<comment type="caution">
    <text evidence="16">The sequence shown here is derived from an EMBL/GenBank/DDBJ whole genome shotgun (WGS) entry which is preliminary data.</text>
</comment>
<organism evidence="16 17">
    <name type="scientific">Streptomyces botrytidirepellens</name>
    <dbReference type="NCBI Taxonomy" id="2486417"/>
    <lineage>
        <taxon>Bacteria</taxon>
        <taxon>Bacillati</taxon>
        <taxon>Actinomycetota</taxon>
        <taxon>Actinomycetes</taxon>
        <taxon>Kitasatosporales</taxon>
        <taxon>Streptomycetaceae</taxon>
        <taxon>Streptomyces</taxon>
    </lineage>
</organism>
<comment type="similarity">
    <text evidence="3">Belongs to the HAD-like hydrolase superfamily. SerB family.</text>
</comment>
<dbReference type="FunFam" id="3.40.50.1000:FF:000041">
    <property type="entry name" value="Phosphoserine phosphatase SerB"/>
    <property type="match status" value="1"/>
</dbReference>
<keyword evidence="6" id="KW-0028">Amino-acid biosynthesis</keyword>
<dbReference type="UniPathway" id="UPA00135">
    <property type="reaction ID" value="UER00198"/>
</dbReference>
<dbReference type="GO" id="GO:0036424">
    <property type="term" value="F:L-phosphoserine phosphatase activity"/>
    <property type="evidence" value="ECO:0007669"/>
    <property type="project" value="InterPro"/>
</dbReference>
<feature type="domain" description="ACT" evidence="15">
    <location>
        <begin position="21"/>
        <end position="102"/>
    </location>
</feature>
<keyword evidence="9" id="KW-0460">Magnesium</keyword>
<evidence type="ECO:0000256" key="10">
    <source>
        <dbReference type="ARBA" id="ARBA00023299"/>
    </source>
</evidence>
<dbReference type="EMBL" id="RIBZ01000302">
    <property type="protein sequence ID" value="RNG19123.1"/>
    <property type="molecule type" value="Genomic_DNA"/>
</dbReference>
<evidence type="ECO:0000256" key="12">
    <source>
        <dbReference type="ARBA" id="ARBA00048138"/>
    </source>
</evidence>
<dbReference type="GO" id="GO:0000287">
    <property type="term" value="F:magnesium ion binding"/>
    <property type="evidence" value="ECO:0007669"/>
    <property type="project" value="TreeGrafter"/>
</dbReference>
<sequence length="411" mass="43313">MSASQIPPATAVPADGDPTLLVKIFGKDRPGLTAGLCDTLAAYGVDIVDIEQVVTRGRIVLCVLVTAPKGDGAEGELRATVHSWAESQRMQAEIISGRGDNRPRGTGRSHVTVLGHPLTAEAVAAIAARITGTGGNIDRIFRLAKYPVTAVDFEVSGAETEPLRTALATEAADIGVDVAVVASGLQRRAQRLVVMDVDSTLIQDEVIELFAAHAGCEAEVAEVTARAMRGELDFEQSLHARVALLAGIDESVVEKVRAEVRLTPGARTLIRTLKRLGYQVGVVSGGFTQVTDDLQERLGLDFASANTLEIVDGKLTGRVIGEVVDRAGKARLLRRFAAEAGVPLVQTVAIGDGANDLDMLNAAGLGVAFNAKPVVREAAHTAVNVPFLDTVLYLLGVTREEVEAADAHEED</sequence>
<name>A0A3M8VTN0_9ACTN</name>
<dbReference type="InterPro" id="IPR036412">
    <property type="entry name" value="HAD-like_sf"/>
</dbReference>
<keyword evidence="7" id="KW-0479">Metal-binding</keyword>
<dbReference type="PANTHER" id="PTHR43344:SF2">
    <property type="entry name" value="PHOSPHOSERINE PHOSPHATASE"/>
    <property type="match status" value="1"/>
</dbReference>
<dbReference type="Gene3D" id="3.40.50.1000">
    <property type="entry name" value="HAD superfamily/HAD-like"/>
    <property type="match status" value="1"/>
</dbReference>
<evidence type="ECO:0000313" key="16">
    <source>
        <dbReference type="EMBL" id="RNG19123.1"/>
    </source>
</evidence>
<dbReference type="InterPro" id="IPR045865">
    <property type="entry name" value="ACT-like_dom_sf"/>
</dbReference>
<dbReference type="SUPFAM" id="SSF56784">
    <property type="entry name" value="HAD-like"/>
    <property type="match status" value="1"/>
</dbReference>
<evidence type="ECO:0000256" key="1">
    <source>
        <dbReference type="ARBA" id="ARBA00001946"/>
    </source>
</evidence>
<reference evidence="16 17" key="1">
    <citation type="submission" date="2018-11" db="EMBL/GenBank/DDBJ databases">
        <title>The Potential of Streptomyces as Biocontrol Agents against the Tomato grey mould, Botrytis cinerea (Gray mold) Frontiers in Microbiology.</title>
        <authorList>
            <person name="Li D."/>
        </authorList>
    </citation>
    <scope>NUCLEOTIDE SEQUENCE [LARGE SCALE GENOMIC DNA]</scope>
    <source>
        <strain evidence="16 17">NEAU-LD23</strain>
    </source>
</reference>
<dbReference type="Pfam" id="PF21086">
    <property type="entry name" value="ACT_PSP_2"/>
    <property type="match status" value="1"/>
</dbReference>